<feature type="region of interest" description="Disordered" evidence="1">
    <location>
        <begin position="117"/>
        <end position="180"/>
    </location>
</feature>
<feature type="compositionally biased region" description="Acidic residues" evidence="1">
    <location>
        <begin position="122"/>
        <end position="180"/>
    </location>
</feature>
<proteinExistence type="predicted"/>
<reference evidence="3" key="1">
    <citation type="submission" date="2022-11" db="UniProtKB">
        <authorList>
            <consortium name="WormBaseParasite"/>
        </authorList>
    </citation>
    <scope>IDENTIFICATION</scope>
</reference>
<evidence type="ECO:0000313" key="3">
    <source>
        <dbReference type="WBParaSite" id="PSAMB.scaffold9644size4762.g32620.t1"/>
    </source>
</evidence>
<protein>
    <submittedName>
        <fullName evidence="3">Uncharacterized protein</fullName>
    </submittedName>
</protein>
<organism evidence="2 3">
    <name type="scientific">Plectus sambesii</name>
    <dbReference type="NCBI Taxonomy" id="2011161"/>
    <lineage>
        <taxon>Eukaryota</taxon>
        <taxon>Metazoa</taxon>
        <taxon>Ecdysozoa</taxon>
        <taxon>Nematoda</taxon>
        <taxon>Chromadorea</taxon>
        <taxon>Plectida</taxon>
        <taxon>Plectina</taxon>
        <taxon>Plectoidea</taxon>
        <taxon>Plectidae</taxon>
        <taxon>Plectus</taxon>
    </lineage>
</organism>
<accession>A0A914XU15</accession>
<name>A0A914XU15_9BILA</name>
<evidence type="ECO:0000256" key="1">
    <source>
        <dbReference type="SAM" id="MobiDB-lite"/>
    </source>
</evidence>
<evidence type="ECO:0000313" key="2">
    <source>
        <dbReference type="Proteomes" id="UP000887566"/>
    </source>
</evidence>
<dbReference type="WBParaSite" id="PSAMB.scaffold9644size4762.g32620.t1">
    <property type="protein sequence ID" value="PSAMB.scaffold9644size4762.g32620.t1"/>
    <property type="gene ID" value="PSAMB.scaffold9644size4762.g32620"/>
</dbReference>
<keyword evidence="2" id="KW-1185">Reference proteome</keyword>
<dbReference type="Proteomes" id="UP000887566">
    <property type="component" value="Unplaced"/>
</dbReference>
<dbReference type="AlphaFoldDB" id="A0A914XU15"/>
<sequence>MGCSGITPGGIRAFIEKWMKKEKLKPDTETCGLSQRLDRCVLILDNCANVTEAAVEEACGDLLKKESVALLDASSFGDFGEKNDHPCFTIDCPSTNRRLDIHLQFYSFISRNVEGPRFVTDNEADQDIDDSDDDEDDEDDDEDDDEYDDNEDDEDDEDEYEDDDHDEDRDDEDDEDSDIY</sequence>